<name>A0A934IXB5_9HYPH</name>
<dbReference type="RefSeq" id="WP_198874870.1">
    <property type="nucleotide sequence ID" value="NZ_JAEKMH010000001.1"/>
</dbReference>
<reference evidence="2" key="1">
    <citation type="submission" date="2020-12" db="EMBL/GenBank/DDBJ databases">
        <title>Devosia sp. MSA67 isolated from Mo River.</title>
        <authorList>
            <person name="Ma F."/>
            <person name="Zi Z."/>
        </authorList>
    </citation>
    <scope>NUCLEOTIDE SEQUENCE</scope>
    <source>
        <strain evidence="2">MSA67</strain>
    </source>
</reference>
<feature type="compositionally biased region" description="Pro residues" evidence="1">
    <location>
        <begin position="102"/>
        <end position="115"/>
    </location>
</feature>
<evidence type="ECO:0000313" key="2">
    <source>
        <dbReference type="EMBL" id="MBJ3783644.1"/>
    </source>
</evidence>
<organism evidence="2 3">
    <name type="scientific">Devosia sediminis</name>
    <dbReference type="NCBI Taxonomy" id="2798801"/>
    <lineage>
        <taxon>Bacteria</taxon>
        <taxon>Pseudomonadati</taxon>
        <taxon>Pseudomonadota</taxon>
        <taxon>Alphaproteobacteria</taxon>
        <taxon>Hyphomicrobiales</taxon>
        <taxon>Devosiaceae</taxon>
        <taxon>Devosia</taxon>
    </lineage>
</organism>
<keyword evidence="3" id="KW-1185">Reference proteome</keyword>
<protein>
    <submittedName>
        <fullName evidence="2">Uncharacterized protein</fullName>
    </submittedName>
</protein>
<dbReference type="AlphaFoldDB" id="A0A934IXB5"/>
<feature type="region of interest" description="Disordered" evidence="1">
    <location>
        <begin position="93"/>
        <end position="115"/>
    </location>
</feature>
<comment type="caution">
    <text evidence="2">The sequence shown here is derived from an EMBL/GenBank/DDBJ whole genome shotgun (WGS) entry which is preliminary data.</text>
</comment>
<dbReference type="EMBL" id="JAEKMH010000001">
    <property type="protein sequence ID" value="MBJ3783644.1"/>
    <property type="molecule type" value="Genomic_DNA"/>
</dbReference>
<evidence type="ECO:0000313" key="3">
    <source>
        <dbReference type="Proteomes" id="UP000602124"/>
    </source>
</evidence>
<evidence type="ECO:0000256" key="1">
    <source>
        <dbReference type="SAM" id="MobiDB-lite"/>
    </source>
</evidence>
<accession>A0A934IXB5</accession>
<proteinExistence type="predicted"/>
<dbReference type="Proteomes" id="UP000602124">
    <property type="component" value="Unassembled WGS sequence"/>
</dbReference>
<gene>
    <name evidence="2" type="ORF">JEQ47_02820</name>
</gene>
<sequence length="115" mass="11945">MRPLGEDVLDLGRRVLPALIAILALVIALHQPVALESGTGVANAVAVAHTSAPEIGSGTEPLHSTPCCSVVAFLPTTAFEQILWDGSAQVAHGNTRDAADLPKPPSKPFRPPRIA</sequence>